<name>A0A3S1D3K0_9CYAN</name>
<keyword evidence="1" id="KW-0812">Transmembrane</keyword>
<evidence type="ECO:0000256" key="1">
    <source>
        <dbReference type="SAM" id="Phobius"/>
    </source>
</evidence>
<proteinExistence type="predicted"/>
<dbReference type="AlphaFoldDB" id="A0A3S1D3K0"/>
<accession>A0A3S1D3K0</accession>
<reference evidence="3" key="1">
    <citation type="submission" date="2018-12" db="EMBL/GenBank/DDBJ databases">
        <authorList>
            <person name="Will S."/>
            <person name="Neumann-Schaal M."/>
            <person name="Henke P."/>
        </authorList>
    </citation>
    <scope>NUCLEOTIDE SEQUENCE</scope>
    <source>
        <strain evidence="3">PCC 7102</strain>
    </source>
</reference>
<keyword evidence="4" id="KW-1185">Reference proteome</keyword>
<organism evidence="3 4">
    <name type="scientific">Dulcicalothrix desertica PCC 7102</name>
    <dbReference type="NCBI Taxonomy" id="232991"/>
    <lineage>
        <taxon>Bacteria</taxon>
        <taxon>Bacillati</taxon>
        <taxon>Cyanobacteriota</taxon>
        <taxon>Cyanophyceae</taxon>
        <taxon>Nostocales</taxon>
        <taxon>Calotrichaceae</taxon>
        <taxon>Dulcicalothrix</taxon>
    </lineage>
</organism>
<dbReference type="Pfam" id="PF13559">
    <property type="entry name" value="DUF4129"/>
    <property type="match status" value="1"/>
</dbReference>
<feature type="transmembrane region" description="Helical" evidence="1">
    <location>
        <begin position="49"/>
        <end position="71"/>
    </location>
</feature>
<evidence type="ECO:0000313" key="3">
    <source>
        <dbReference type="EMBL" id="RUT02835.1"/>
    </source>
</evidence>
<dbReference type="RefSeq" id="WP_127084014.1">
    <property type="nucleotide sequence ID" value="NZ_RSCL01000015.1"/>
</dbReference>
<evidence type="ECO:0000259" key="2">
    <source>
        <dbReference type="Pfam" id="PF13559"/>
    </source>
</evidence>
<gene>
    <name evidence="3" type="ORF">DSM106972_057550</name>
</gene>
<evidence type="ECO:0000313" key="4">
    <source>
        <dbReference type="Proteomes" id="UP000271624"/>
    </source>
</evidence>
<protein>
    <recommendedName>
        <fullName evidence="2">Protein-glutamine gamma-glutamyltransferase-like C-terminal domain-containing protein</fullName>
    </recommendedName>
</protein>
<dbReference type="EMBL" id="RSCL01000015">
    <property type="protein sequence ID" value="RUT02835.1"/>
    <property type="molecule type" value="Genomic_DNA"/>
</dbReference>
<keyword evidence="1" id="KW-0472">Membrane</keyword>
<dbReference type="InterPro" id="IPR025403">
    <property type="entry name" value="TgpA-like_C"/>
</dbReference>
<dbReference type="Proteomes" id="UP000271624">
    <property type="component" value="Unassembled WGS sequence"/>
</dbReference>
<dbReference type="OrthoDB" id="462387at2"/>
<keyword evidence="1" id="KW-1133">Transmembrane helix</keyword>
<sequence length="201" mass="24077">MSASEFETNSLGWQFYLFQKRVGESIEYFLSRFDPPTPDKSQGLRFSQWFLNLLNFLFWVAVSFFALWLMWRLWKEFNPYLYAWLNEAQSNDIRSQKNEQQISAAALLSQSQEFYRQGKYRDACKCLYLALLQFLHEKNTLPHKKSRTDGEYLQILRLSNSSMQPYETLITTHEQICFDEMEAAQVNYEQCREAYKEITQE</sequence>
<feature type="domain" description="Protein-glutamine gamma-glutamyltransferase-like C-terminal" evidence="2">
    <location>
        <begin position="127"/>
        <end position="195"/>
    </location>
</feature>
<reference evidence="3" key="2">
    <citation type="journal article" date="2019" name="Genome Biol. Evol.">
        <title>Day and night: Metabolic profiles and evolutionary relationships of six axenic non-marine cyanobacteria.</title>
        <authorList>
            <person name="Will S.E."/>
            <person name="Henke P."/>
            <person name="Boedeker C."/>
            <person name="Huang S."/>
            <person name="Brinkmann H."/>
            <person name="Rohde M."/>
            <person name="Jarek M."/>
            <person name="Friedl T."/>
            <person name="Seufert S."/>
            <person name="Schumacher M."/>
            <person name="Overmann J."/>
            <person name="Neumann-Schaal M."/>
            <person name="Petersen J."/>
        </authorList>
    </citation>
    <scope>NUCLEOTIDE SEQUENCE [LARGE SCALE GENOMIC DNA]</scope>
    <source>
        <strain evidence="3">PCC 7102</strain>
    </source>
</reference>
<comment type="caution">
    <text evidence="3">The sequence shown here is derived from an EMBL/GenBank/DDBJ whole genome shotgun (WGS) entry which is preliminary data.</text>
</comment>